<dbReference type="Pfam" id="PF18201">
    <property type="entry name" value="PIH1_CS"/>
    <property type="match status" value="1"/>
</dbReference>
<dbReference type="InterPro" id="IPR050734">
    <property type="entry name" value="PIH1/Kintoun_subfamily"/>
</dbReference>
<proteinExistence type="inferred from homology"/>
<dbReference type="PANTHER" id="PTHR22997:SF0">
    <property type="entry name" value="PIH1 DOMAIN-CONTAINING PROTEIN 1"/>
    <property type="match status" value="1"/>
</dbReference>
<dbReference type="GO" id="GO:0005737">
    <property type="term" value="C:cytoplasm"/>
    <property type="evidence" value="ECO:0007669"/>
    <property type="project" value="TreeGrafter"/>
</dbReference>
<dbReference type="AlphaFoldDB" id="A0A3Q0KCV9"/>
<feature type="domain" description="PIH1D1/2/3 CS-like" evidence="5">
    <location>
        <begin position="204"/>
        <end position="274"/>
    </location>
</feature>
<dbReference type="GO" id="GO:0000492">
    <property type="term" value="P:box C/D snoRNP assembly"/>
    <property type="evidence" value="ECO:0007669"/>
    <property type="project" value="TreeGrafter"/>
</dbReference>
<accession>A0A3Q0KCV9</accession>
<dbReference type="Proteomes" id="UP000008854">
    <property type="component" value="Unassembled WGS sequence"/>
</dbReference>
<evidence type="ECO:0000313" key="7">
    <source>
        <dbReference type="WBParaSite" id="Smp_018160.1"/>
    </source>
</evidence>
<dbReference type="Pfam" id="PF08190">
    <property type="entry name" value="PIH1"/>
    <property type="match status" value="1"/>
</dbReference>
<keyword evidence="6" id="KW-1185">Reference proteome</keyword>
<evidence type="ECO:0000259" key="4">
    <source>
        <dbReference type="Pfam" id="PF08190"/>
    </source>
</evidence>
<sequence length="279" mass="31307">MGIFDIVKDEVHIQNTQHSSIIIVPDSGFCVKLKSKNQEKVFVNICTSEKVPIPKDLTEDELRLILNDIDNSPPFKVPMCIGEPHAEVDSAQKGCTAYDVIINPQFYQKVKSSELFEAFLMTVIFEGLENKYGIELERSWTVLKNKKCMGKPQEQCIRTSSRPAIIEMNGSQPPKPKVIELPDPPFKSDTPKYEIIKVKDDVSGEVRCLVARIIMPKLISSDGLDLQVGADLLQLNSRDQIYSLELPLNTLVNEETTVAEFNRNTKILTVTMPVSTVQG</sequence>
<comment type="similarity">
    <text evidence="1">Belongs to the PIH1 family.</text>
</comment>
<dbReference type="STRING" id="6183.A0A3Q0KCV9"/>
<name>A0A3Q0KCV9_SCHMA</name>
<evidence type="ECO:0000256" key="3">
    <source>
        <dbReference type="ARBA" id="ARBA00046233"/>
    </source>
</evidence>
<dbReference type="WBParaSite" id="Smp_018160.1">
    <property type="protein sequence ID" value="Smp_018160.1"/>
    <property type="gene ID" value="Smp_018160"/>
</dbReference>
<evidence type="ECO:0000256" key="1">
    <source>
        <dbReference type="ARBA" id="ARBA00008511"/>
    </source>
</evidence>
<comment type="function">
    <text evidence="3">Involved in the assembly of C/D box small nucleolar ribonucleoprotein (snoRNP) particles. Recruits the SWI/SNF complex to the core promoter of rRNA genes and enhances pre-rRNA transcription. Mediates interaction of TELO2 with the R2TP complex which is necessary for the stability of MTOR and SMG1. Positively regulates the assembly and activity of the mTORC1 complex.</text>
</comment>
<dbReference type="InterPro" id="IPR041442">
    <property type="entry name" value="PIH1D1/2/3_CS-like"/>
</dbReference>
<organism evidence="6 7">
    <name type="scientific">Schistosoma mansoni</name>
    <name type="common">Blood fluke</name>
    <dbReference type="NCBI Taxonomy" id="6183"/>
    <lineage>
        <taxon>Eukaryota</taxon>
        <taxon>Metazoa</taxon>
        <taxon>Spiralia</taxon>
        <taxon>Lophotrochozoa</taxon>
        <taxon>Platyhelminthes</taxon>
        <taxon>Trematoda</taxon>
        <taxon>Digenea</taxon>
        <taxon>Strigeidida</taxon>
        <taxon>Schistosomatoidea</taxon>
        <taxon>Schistosomatidae</taxon>
        <taxon>Schistosoma</taxon>
    </lineage>
</organism>
<evidence type="ECO:0000259" key="5">
    <source>
        <dbReference type="Pfam" id="PF18201"/>
    </source>
</evidence>
<dbReference type="InParanoid" id="A0A3Q0KCV9"/>
<protein>
    <recommendedName>
        <fullName evidence="2">PIH1 domain-containing protein 1</fullName>
    </recommendedName>
</protein>
<feature type="domain" description="PIH1 N-terminal" evidence="4">
    <location>
        <begin position="15"/>
        <end position="163"/>
    </location>
</feature>
<dbReference type="InterPro" id="IPR012981">
    <property type="entry name" value="PIH1_N"/>
</dbReference>
<dbReference type="ExpressionAtlas" id="A0A3Q0KCV9">
    <property type="expression patterns" value="baseline"/>
</dbReference>
<reference evidence="7" key="2">
    <citation type="submission" date="2018-12" db="UniProtKB">
        <authorList>
            <consortium name="WormBaseParasite"/>
        </authorList>
    </citation>
    <scope>IDENTIFICATION</scope>
    <source>
        <strain evidence="7">Puerto Rican</strain>
    </source>
</reference>
<dbReference type="GO" id="GO:0097255">
    <property type="term" value="C:R2TP complex"/>
    <property type="evidence" value="ECO:0007669"/>
    <property type="project" value="TreeGrafter"/>
</dbReference>
<evidence type="ECO:0000313" key="6">
    <source>
        <dbReference type="Proteomes" id="UP000008854"/>
    </source>
</evidence>
<dbReference type="PANTHER" id="PTHR22997">
    <property type="entry name" value="PIH1 DOMAIN-CONTAINING PROTEIN 1"/>
    <property type="match status" value="1"/>
</dbReference>
<evidence type="ECO:0000256" key="2">
    <source>
        <dbReference type="ARBA" id="ARBA00040540"/>
    </source>
</evidence>
<dbReference type="GO" id="GO:1990904">
    <property type="term" value="C:ribonucleoprotein complex"/>
    <property type="evidence" value="ECO:0007669"/>
    <property type="project" value="TreeGrafter"/>
</dbReference>
<dbReference type="GO" id="GO:0006364">
    <property type="term" value="P:rRNA processing"/>
    <property type="evidence" value="ECO:0007669"/>
    <property type="project" value="TreeGrafter"/>
</dbReference>
<reference evidence="6" key="1">
    <citation type="journal article" date="2012" name="PLoS Negl. Trop. Dis.">
        <title>A systematically improved high quality genome and transcriptome of the human blood fluke Schistosoma mansoni.</title>
        <authorList>
            <person name="Protasio A.V."/>
            <person name="Tsai I.J."/>
            <person name="Babbage A."/>
            <person name="Nichol S."/>
            <person name="Hunt M."/>
            <person name="Aslett M.A."/>
            <person name="De Silva N."/>
            <person name="Velarde G.S."/>
            <person name="Anderson T.J."/>
            <person name="Clark R.C."/>
            <person name="Davidson C."/>
            <person name="Dillon G.P."/>
            <person name="Holroyd N.E."/>
            <person name="LoVerde P.T."/>
            <person name="Lloyd C."/>
            <person name="McQuillan J."/>
            <person name="Oliveira G."/>
            <person name="Otto T.D."/>
            <person name="Parker-Manuel S.J."/>
            <person name="Quail M.A."/>
            <person name="Wilson R.A."/>
            <person name="Zerlotini A."/>
            <person name="Dunne D.W."/>
            <person name="Berriman M."/>
        </authorList>
    </citation>
    <scope>NUCLEOTIDE SEQUENCE [LARGE SCALE GENOMIC DNA]</scope>
    <source>
        <strain evidence="6">Puerto Rican</strain>
    </source>
</reference>